<evidence type="ECO:0000313" key="4">
    <source>
        <dbReference type="Proteomes" id="UP001219525"/>
    </source>
</evidence>
<evidence type="ECO:0000256" key="2">
    <source>
        <dbReference type="SAM" id="Phobius"/>
    </source>
</evidence>
<feature type="compositionally biased region" description="Polar residues" evidence="1">
    <location>
        <begin position="130"/>
        <end position="139"/>
    </location>
</feature>
<comment type="caution">
    <text evidence="3">The sequence shown here is derived from an EMBL/GenBank/DDBJ whole genome shotgun (WGS) entry which is preliminary data.</text>
</comment>
<sequence length="228" mass="25306">MGTQLVSNNSLGDDGGLWPRILQGQVWLRAGLFKSNLRHVVLGRSHASDSAFPKSISSGNRVFARAGALTSVAPVMIIGVFIGIIGTLVIGALVWIFVWRPRQKARDEEHAQDVASRPFPLSAKPGRSRLQPSISTVLQVSPPEPVKLASPHRRRRRRPPPPPPLIPTDQNRSSAQREHRARRSSISKSVLSWRWRLPPISEGYGVGLMTREISDFGLLQSHERHPDQ</sequence>
<feature type="region of interest" description="Disordered" evidence="1">
    <location>
        <begin position="107"/>
        <end position="183"/>
    </location>
</feature>
<evidence type="ECO:0000313" key="3">
    <source>
        <dbReference type="EMBL" id="KAJ7191558.1"/>
    </source>
</evidence>
<name>A0AAD6UNU4_9AGAR</name>
<keyword evidence="2" id="KW-0812">Transmembrane</keyword>
<feature type="compositionally biased region" description="Basic residues" evidence="1">
    <location>
        <begin position="150"/>
        <end position="159"/>
    </location>
</feature>
<keyword evidence="2" id="KW-1133">Transmembrane helix</keyword>
<protein>
    <submittedName>
        <fullName evidence="3">Uncharacterized protein</fullName>
    </submittedName>
</protein>
<dbReference type="Proteomes" id="UP001219525">
    <property type="component" value="Unassembled WGS sequence"/>
</dbReference>
<reference evidence="3" key="1">
    <citation type="submission" date="2023-03" db="EMBL/GenBank/DDBJ databases">
        <title>Massive genome expansion in bonnet fungi (Mycena s.s.) driven by repeated elements and novel gene families across ecological guilds.</title>
        <authorList>
            <consortium name="Lawrence Berkeley National Laboratory"/>
            <person name="Harder C.B."/>
            <person name="Miyauchi S."/>
            <person name="Viragh M."/>
            <person name="Kuo A."/>
            <person name="Thoen E."/>
            <person name="Andreopoulos B."/>
            <person name="Lu D."/>
            <person name="Skrede I."/>
            <person name="Drula E."/>
            <person name="Henrissat B."/>
            <person name="Morin E."/>
            <person name="Kohler A."/>
            <person name="Barry K."/>
            <person name="LaButti K."/>
            <person name="Morin E."/>
            <person name="Salamov A."/>
            <person name="Lipzen A."/>
            <person name="Mereny Z."/>
            <person name="Hegedus B."/>
            <person name="Baldrian P."/>
            <person name="Stursova M."/>
            <person name="Weitz H."/>
            <person name="Taylor A."/>
            <person name="Grigoriev I.V."/>
            <person name="Nagy L.G."/>
            <person name="Martin F."/>
            <person name="Kauserud H."/>
        </authorList>
    </citation>
    <scope>NUCLEOTIDE SEQUENCE</scope>
    <source>
        <strain evidence="3">9144</strain>
    </source>
</reference>
<evidence type="ECO:0000256" key="1">
    <source>
        <dbReference type="SAM" id="MobiDB-lite"/>
    </source>
</evidence>
<dbReference type="EMBL" id="JARJCW010000131">
    <property type="protein sequence ID" value="KAJ7191558.1"/>
    <property type="molecule type" value="Genomic_DNA"/>
</dbReference>
<accession>A0AAD6UNU4</accession>
<organism evidence="3 4">
    <name type="scientific">Mycena pura</name>
    <dbReference type="NCBI Taxonomy" id="153505"/>
    <lineage>
        <taxon>Eukaryota</taxon>
        <taxon>Fungi</taxon>
        <taxon>Dikarya</taxon>
        <taxon>Basidiomycota</taxon>
        <taxon>Agaricomycotina</taxon>
        <taxon>Agaricomycetes</taxon>
        <taxon>Agaricomycetidae</taxon>
        <taxon>Agaricales</taxon>
        <taxon>Marasmiineae</taxon>
        <taxon>Mycenaceae</taxon>
        <taxon>Mycena</taxon>
    </lineage>
</organism>
<keyword evidence="2" id="KW-0472">Membrane</keyword>
<proteinExistence type="predicted"/>
<feature type="transmembrane region" description="Helical" evidence="2">
    <location>
        <begin position="75"/>
        <end position="98"/>
    </location>
</feature>
<gene>
    <name evidence="3" type="ORF">GGX14DRAFT_481301</name>
</gene>
<dbReference type="AlphaFoldDB" id="A0AAD6UNU4"/>
<keyword evidence="4" id="KW-1185">Reference proteome</keyword>